<organism evidence="1 2">
    <name type="scientific">Oryza sativa subsp. japonica</name>
    <name type="common">Rice</name>
    <dbReference type="NCBI Taxonomy" id="39947"/>
    <lineage>
        <taxon>Eukaryota</taxon>
        <taxon>Viridiplantae</taxon>
        <taxon>Streptophyta</taxon>
        <taxon>Embryophyta</taxon>
        <taxon>Tracheophyta</taxon>
        <taxon>Spermatophyta</taxon>
        <taxon>Magnoliopsida</taxon>
        <taxon>Liliopsida</taxon>
        <taxon>Poales</taxon>
        <taxon>Poaceae</taxon>
        <taxon>BOP clade</taxon>
        <taxon>Oryzoideae</taxon>
        <taxon>Oryzeae</taxon>
        <taxon>Oryzinae</taxon>
        <taxon>Oryza</taxon>
        <taxon>Oryza sativa</taxon>
    </lineage>
</organism>
<proteinExistence type="predicted"/>
<sequence length="190" mass="20857">MICVHLSAWCEDDDGAPSLPIRRASKMTLILGSFFIPTKREMYSPLIVALKPTREELNFGIKLPGRDSYSGQILANGKLLGFEAYGWLWERRRDVVACDARRRHGDGTAASGCHVRQYMCRCGSGKEQRQGVDSSAVCGGQSTMSTAVGFIPTLALERGSATTRSASLNLATKTTESSPTAHTRYCIHYY</sequence>
<dbReference type="PaxDb" id="39947-A0A0P0XI08"/>
<accession>A0A0P0XI08</accession>
<reference evidence="2" key="1">
    <citation type="journal article" date="2005" name="Nature">
        <title>The map-based sequence of the rice genome.</title>
        <authorList>
            <consortium name="International rice genome sequencing project (IRGSP)"/>
            <person name="Matsumoto T."/>
            <person name="Wu J."/>
            <person name="Kanamori H."/>
            <person name="Katayose Y."/>
            <person name="Fujisawa M."/>
            <person name="Namiki N."/>
            <person name="Mizuno H."/>
            <person name="Yamamoto K."/>
            <person name="Antonio B.A."/>
            <person name="Baba T."/>
            <person name="Sakata K."/>
            <person name="Nagamura Y."/>
            <person name="Aoki H."/>
            <person name="Arikawa K."/>
            <person name="Arita K."/>
            <person name="Bito T."/>
            <person name="Chiden Y."/>
            <person name="Fujitsuka N."/>
            <person name="Fukunaka R."/>
            <person name="Hamada M."/>
            <person name="Harada C."/>
            <person name="Hayashi A."/>
            <person name="Hijishita S."/>
            <person name="Honda M."/>
            <person name="Hosokawa S."/>
            <person name="Ichikawa Y."/>
            <person name="Idonuma A."/>
            <person name="Iijima M."/>
            <person name="Ikeda M."/>
            <person name="Ikeno M."/>
            <person name="Ito K."/>
            <person name="Ito S."/>
            <person name="Ito T."/>
            <person name="Ito Y."/>
            <person name="Ito Y."/>
            <person name="Iwabuchi A."/>
            <person name="Kamiya K."/>
            <person name="Karasawa W."/>
            <person name="Kurita K."/>
            <person name="Katagiri S."/>
            <person name="Kikuta A."/>
            <person name="Kobayashi H."/>
            <person name="Kobayashi N."/>
            <person name="Machita K."/>
            <person name="Maehara T."/>
            <person name="Masukawa M."/>
            <person name="Mizubayashi T."/>
            <person name="Mukai Y."/>
            <person name="Nagasaki H."/>
            <person name="Nagata Y."/>
            <person name="Naito S."/>
            <person name="Nakashima M."/>
            <person name="Nakama Y."/>
            <person name="Nakamichi Y."/>
            <person name="Nakamura M."/>
            <person name="Meguro A."/>
            <person name="Negishi M."/>
            <person name="Ohta I."/>
            <person name="Ohta T."/>
            <person name="Okamoto M."/>
            <person name="Ono N."/>
            <person name="Saji S."/>
            <person name="Sakaguchi M."/>
            <person name="Sakai K."/>
            <person name="Shibata M."/>
            <person name="Shimokawa T."/>
            <person name="Song J."/>
            <person name="Takazaki Y."/>
            <person name="Terasawa K."/>
            <person name="Tsugane M."/>
            <person name="Tsuji K."/>
            <person name="Ueda S."/>
            <person name="Waki K."/>
            <person name="Yamagata H."/>
            <person name="Yamamoto M."/>
            <person name="Yamamoto S."/>
            <person name="Yamane H."/>
            <person name="Yoshiki S."/>
            <person name="Yoshihara R."/>
            <person name="Yukawa K."/>
            <person name="Zhong H."/>
            <person name="Yano M."/>
            <person name="Yuan Q."/>
            <person name="Ouyang S."/>
            <person name="Liu J."/>
            <person name="Jones K.M."/>
            <person name="Gansberger K."/>
            <person name="Moffat K."/>
            <person name="Hill J."/>
            <person name="Bera J."/>
            <person name="Fadrosh D."/>
            <person name="Jin S."/>
            <person name="Johri S."/>
            <person name="Kim M."/>
            <person name="Overton L."/>
            <person name="Reardon M."/>
            <person name="Tsitrin T."/>
            <person name="Vuong H."/>
            <person name="Weaver B."/>
            <person name="Ciecko A."/>
            <person name="Tallon L."/>
            <person name="Jackson J."/>
            <person name="Pai G."/>
            <person name="Aken S.V."/>
            <person name="Utterback T."/>
            <person name="Reidmuller S."/>
            <person name="Feldblyum T."/>
            <person name="Hsiao J."/>
            <person name="Zismann V."/>
            <person name="Iobst S."/>
            <person name="de Vazeille A.R."/>
            <person name="Buell C.R."/>
            <person name="Ying K."/>
            <person name="Li Y."/>
            <person name="Lu T."/>
            <person name="Huang Y."/>
            <person name="Zhao Q."/>
            <person name="Feng Q."/>
            <person name="Zhang L."/>
            <person name="Zhu J."/>
            <person name="Weng Q."/>
            <person name="Mu J."/>
            <person name="Lu Y."/>
            <person name="Fan D."/>
            <person name="Liu Y."/>
            <person name="Guan J."/>
            <person name="Zhang Y."/>
            <person name="Yu S."/>
            <person name="Liu X."/>
            <person name="Zhang Y."/>
            <person name="Hong G."/>
            <person name="Han B."/>
            <person name="Choisne N."/>
            <person name="Demange N."/>
            <person name="Orjeda G."/>
            <person name="Samain S."/>
            <person name="Cattolico L."/>
            <person name="Pelletier E."/>
            <person name="Couloux A."/>
            <person name="Segurens B."/>
            <person name="Wincker P."/>
            <person name="D'Hont A."/>
            <person name="Scarpelli C."/>
            <person name="Weissenbach J."/>
            <person name="Salanoubat M."/>
            <person name="Quetier F."/>
            <person name="Yu Y."/>
            <person name="Kim H.R."/>
            <person name="Rambo T."/>
            <person name="Currie J."/>
            <person name="Collura K."/>
            <person name="Luo M."/>
            <person name="Yang T."/>
            <person name="Ammiraju J.S.S."/>
            <person name="Engler F."/>
            <person name="Soderlund C."/>
            <person name="Wing R.A."/>
            <person name="Palmer L.E."/>
            <person name="de la Bastide M."/>
            <person name="Spiegel L."/>
            <person name="Nascimento L."/>
            <person name="Zutavern T."/>
            <person name="O'Shaughnessy A."/>
            <person name="Dike S."/>
            <person name="Dedhia N."/>
            <person name="Preston R."/>
            <person name="Balija V."/>
            <person name="McCombie W.R."/>
            <person name="Chow T."/>
            <person name="Chen H."/>
            <person name="Chung M."/>
            <person name="Chen C."/>
            <person name="Shaw J."/>
            <person name="Wu H."/>
            <person name="Hsiao K."/>
            <person name="Chao Y."/>
            <person name="Chu M."/>
            <person name="Cheng C."/>
            <person name="Hour A."/>
            <person name="Lee P."/>
            <person name="Lin S."/>
            <person name="Lin Y."/>
            <person name="Liou J."/>
            <person name="Liu S."/>
            <person name="Hsing Y."/>
            <person name="Raghuvanshi S."/>
            <person name="Mohanty A."/>
            <person name="Bharti A.K."/>
            <person name="Gaur A."/>
            <person name="Gupta V."/>
            <person name="Kumar D."/>
            <person name="Ravi V."/>
            <person name="Vij S."/>
            <person name="Kapur A."/>
            <person name="Khurana P."/>
            <person name="Khurana P."/>
            <person name="Khurana J.P."/>
            <person name="Tyagi A.K."/>
            <person name="Gaikwad K."/>
            <person name="Singh A."/>
            <person name="Dalal V."/>
            <person name="Srivastava S."/>
            <person name="Dixit A."/>
            <person name="Pal A.K."/>
            <person name="Ghazi I.A."/>
            <person name="Yadav M."/>
            <person name="Pandit A."/>
            <person name="Bhargava A."/>
            <person name="Sureshbabu K."/>
            <person name="Batra K."/>
            <person name="Sharma T.R."/>
            <person name="Mohapatra T."/>
            <person name="Singh N.K."/>
            <person name="Messing J."/>
            <person name="Nelson A.B."/>
            <person name="Fuks G."/>
            <person name="Kavchok S."/>
            <person name="Keizer G."/>
            <person name="Linton E."/>
            <person name="Llaca V."/>
            <person name="Song R."/>
            <person name="Tanyolac B."/>
            <person name="Young S."/>
            <person name="Ho-Il K."/>
            <person name="Hahn J.H."/>
            <person name="Sangsakoo G."/>
            <person name="Vanavichit A."/>
            <person name="de Mattos Luiz.A.T."/>
            <person name="Zimmer P.D."/>
            <person name="Malone G."/>
            <person name="Dellagostin O."/>
            <person name="de Oliveira A.C."/>
            <person name="Bevan M."/>
            <person name="Bancroft I."/>
            <person name="Minx P."/>
            <person name="Cordum H."/>
            <person name="Wilson R."/>
            <person name="Cheng Z."/>
            <person name="Jin W."/>
            <person name="Jiang J."/>
            <person name="Leong S.A."/>
            <person name="Iwama H."/>
            <person name="Gojobori T."/>
            <person name="Itoh T."/>
            <person name="Niimura Y."/>
            <person name="Fujii Y."/>
            <person name="Habara T."/>
            <person name="Sakai H."/>
            <person name="Sato Y."/>
            <person name="Wilson G."/>
            <person name="Kumar K."/>
            <person name="McCouch S."/>
            <person name="Juretic N."/>
            <person name="Hoen D."/>
            <person name="Wright S."/>
            <person name="Bruskiewich R."/>
            <person name="Bureau T."/>
            <person name="Miyao A."/>
            <person name="Hirochika H."/>
            <person name="Nishikawa T."/>
            <person name="Kadowaki K."/>
            <person name="Sugiura M."/>
            <person name="Burr B."/>
            <person name="Sasaki T."/>
        </authorList>
    </citation>
    <scope>NUCLEOTIDE SEQUENCE [LARGE SCALE GENOMIC DNA]</scope>
    <source>
        <strain evidence="2">cv. Nipponbare</strain>
    </source>
</reference>
<dbReference type="EMBL" id="AP014964">
    <property type="protein sequence ID" value="BAT06240.1"/>
    <property type="molecule type" value="Genomic_DNA"/>
</dbReference>
<dbReference type="InParanoid" id="A0A0P0XI08"/>
<evidence type="ECO:0000313" key="1">
    <source>
        <dbReference type="EMBL" id="BAT06240.1"/>
    </source>
</evidence>
<reference evidence="1 2" key="2">
    <citation type="journal article" date="2013" name="Plant Cell Physiol.">
        <title>Rice Annotation Project Database (RAP-DB): an integrative and interactive database for rice genomics.</title>
        <authorList>
            <person name="Sakai H."/>
            <person name="Lee S.S."/>
            <person name="Tanaka T."/>
            <person name="Numa H."/>
            <person name="Kim J."/>
            <person name="Kawahara Y."/>
            <person name="Wakimoto H."/>
            <person name="Yang C.C."/>
            <person name="Iwamoto M."/>
            <person name="Abe T."/>
            <person name="Yamada Y."/>
            <person name="Muto A."/>
            <person name="Inokuchi H."/>
            <person name="Ikemura T."/>
            <person name="Matsumoto T."/>
            <person name="Sasaki T."/>
            <person name="Itoh T."/>
        </authorList>
    </citation>
    <scope>NUCLEOTIDE SEQUENCE [LARGE SCALE GENOMIC DNA]</scope>
    <source>
        <strain evidence="2">cv. Nipponbare</strain>
    </source>
</reference>
<dbReference type="Proteomes" id="UP000059680">
    <property type="component" value="Chromosome 8"/>
</dbReference>
<gene>
    <name evidence="1" type="ordered locus">Os08g0516525</name>
    <name evidence="1" type="ORF">OSNPB_080516525</name>
</gene>
<reference evidence="1 2" key="3">
    <citation type="journal article" date="2013" name="Rice">
        <title>Improvement of the Oryza sativa Nipponbare reference genome using next generation sequence and optical map data.</title>
        <authorList>
            <person name="Kawahara Y."/>
            <person name="de la Bastide M."/>
            <person name="Hamilton J.P."/>
            <person name="Kanamori H."/>
            <person name="McCombie W.R."/>
            <person name="Ouyang S."/>
            <person name="Schwartz D.C."/>
            <person name="Tanaka T."/>
            <person name="Wu J."/>
            <person name="Zhou S."/>
            <person name="Childs K.L."/>
            <person name="Davidson R.M."/>
            <person name="Lin H."/>
            <person name="Quesada-Ocampo L."/>
            <person name="Vaillancourt B."/>
            <person name="Sakai H."/>
            <person name="Lee S.S."/>
            <person name="Kim J."/>
            <person name="Numa H."/>
            <person name="Itoh T."/>
            <person name="Buell C.R."/>
            <person name="Matsumoto T."/>
        </authorList>
    </citation>
    <scope>NUCLEOTIDE SEQUENCE [LARGE SCALE GENOMIC DNA]</scope>
    <source>
        <strain evidence="2">cv. Nipponbare</strain>
    </source>
</reference>
<evidence type="ECO:0000313" key="2">
    <source>
        <dbReference type="Proteomes" id="UP000059680"/>
    </source>
</evidence>
<dbReference type="AlphaFoldDB" id="A0A0P0XI08"/>
<protein>
    <submittedName>
        <fullName evidence="1">Os08g0516525 protein</fullName>
    </submittedName>
</protein>
<keyword evidence="2" id="KW-1185">Reference proteome</keyword>
<name>A0A0P0XI08_ORYSJ</name>